<evidence type="ECO:0000313" key="1">
    <source>
        <dbReference type="EMBL" id="ODO60614.1"/>
    </source>
</evidence>
<accession>A0A1E3KP04</accession>
<organism evidence="1 2">
    <name type="scientific">Lactiplantibacillus plantarum</name>
    <name type="common">Lactobacillus plantarum</name>
    <dbReference type="NCBI Taxonomy" id="1590"/>
    <lineage>
        <taxon>Bacteria</taxon>
        <taxon>Bacillati</taxon>
        <taxon>Bacillota</taxon>
        <taxon>Bacilli</taxon>
        <taxon>Lactobacillales</taxon>
        <taxon>Lactobacillaceae</taxon>
        <taxon>Lactiplantibacillus</taxon>
    </lineage>
</organism>
<reference evidence="1 2" key="1">
    <citation type="submission" date="2016-08" db="EMBL/GenBank/DDBJ databases">
        <title>Genome sequencing of Lactobacillus plantarum JSA22, isolated from fermented soybean paste.</title>
        <authorList>
            <person name="Choi H.S."/>
        </authorList>
    </citation>
    <scope>NUCLEOTIDE SEQUENCE [LARGE SCALE GENOMIC DNA]</scope>
    <source>
        <strain evidence="1 2">JSA22</strain>
    </source>
</reference>
<sequence length="65" mass="7353">MGFQNGKTYRDLFIEVNEQYGIQTSTSLHVDLDKVLSDEKYQECLKAYSVLPAIFADTFGGNNND</sequence>
<name>A0A1E3KP04_LACPN</name>
<protein>
    <submittedName>
        <fullName evidence="1">Uncharacterized protein</fullName>
    </submittedName>
</protein>
<gene>
    <name evidence="1" type="ORF">LPJSA22_00558</name>
</gene>
<dbReference type="AlphaFoldDB" id="A0A1E3KP04"/>
<dbReference type="Proteomes" id="UP000094892">
    <property type="component" value="Unassembled WGS sequence"/>
</dbReference>
<proteinExistence type="predicted"/>
<evidence type="ECO:0000313" key="2">
    <source>
        <dbReference type="Proteomes" id="UP000094892"/>
    </source>
</evidence>
<dbReference type="PATRIC" id="fig|1590.306.peg.560"/>
<dbReference type="EMBL" id="MCOL01000001">
    <property type="protein sequence ID" value="ODO60614.1"/>
    <property type="molecule type" value="Genomic_DNA"/>
</dbReference>
<comment type="caution">
    <text evidence="1">The sequence shown here is derived from an EMBL/GenBank/DDBJ whole genome shotgun (WGS) entry which is preliminary data.</text>
</comment>